<evidence type="ECO:0000313" key="7">
    <source>
        <dbReference type="Proteomes" id="UP000190341"/>
    </source>
</evidence>
<dbReference type="EC" id="2.7.7.65" evidence="2"/>
<dbReference type="Gene3D" id="3.30.450.40">
    <property type="match status" value="1"/>
</dbReference>
<sequence>MPHRRYANQYGLLAAALIFIAIGVGILLGAQRFITDANKVSHTNEVIAMIGAVEAQLRDSESAQRGYLLTGEVSYLADYGRSRDKLPELLAQLQTLVRDNPVQAPRVRSWSIEIERRISQMEATLGNYRLGGLPAAQRAINQDVRNASNNIRHQAEQLVATERELLAARGQSSQSSAWMLRGIALLGIPLGLGLIGWVYWLLVGEIRRRAAAELVSSESEQRLQTNITTLQRHSADLNELSRYGGMLQSCVRTDEAVRLAAQHFARLLPGVGGTLYRIRSSQDYAEEVAHWGAHALHSAAMFPLEACWALRRGQPHLHLAHDEVLACTHIDAPTIQRTPSTACIPLIAQGNQMGLLYLSSSDDEFLDRLDLAETAAEQLSMALSNLDLQERLRIQSIREPLTGLFNRRYLEESLSRELARCERRGLPLSLMMLDLDHFKTFNDLHGHVGGDALLAGFGQLLQTHSRHEDIACRYGGEEFTLILPEADLQAACDRAEAIREAVETMRIRHLGQELPAVTVSIGVASFPLHGRDGDSLLRSADKALYRAKREGRNQVVSAAEIQDQPA</sequence>
<dbReference type="CDD" id="cd19410">
    <property type="entry name" value="HK9-like_sensor"/>
    <property type="match status" value="1"/>
</dbReference>
<dbReference type="Pfam" id="PF05227">
    <property type="entry name" value="CHASE3"/>
    <property type="match status" value="1"/>
</dbReference>
<comment type="catalytic activity">
    <reaction evidence="3">
        <text>2 GTP = 3',3'-c-di-GMP + 2 diphosphate</text>
        <dbReference type="Rhea" id="RHEA:24898"/>
        <dbReference type="ChEBI" id="CHEBI:33019"/>
        <dbReference type="ChEBI" id="CHEBI:37565"/>
        <dbReference type="ChEBI" id="CHEBI:58805"/>
        <dbReference type="EC" id="2.7.7.65"/>
    </reaction>
</comment>
<comment type="cofactor">
    <cofactor evidence="1">
        <name>Mg(2+)</name>
        <dbReference type="ChEBI" id="CHEBI:18420"/>
    </cofactor>
</comment>
<dbReference type="EMBL" id="FUZV01000002">
    <property type="protein sequence ID" value="SKC73884.1"/>
    <property type="molecule type" value="Genomic_DNA"/>
</dbReference>
<evidence type="ECO:0000256" key="4">
    <source>
        <dbReference type="SAM" id="Phobius"/>
    </source>
</evidence>
<dbReference type="Gene3D" id="3.30.70.270">
    <property type="match status" value="1"/>
</dbReference>
<gene>
    <name evidence="6" type="ORF">SAMN06296058_2331</name>
</gene>
<protein>
    <recommendedName>
        <fullName evidence="2">diguanylate cyclase</fullName>
        <ecNumber evidence="2">2.7.7.65</ecNumber>
    </recommendedName>
</protein>
<name>A0A1T5LDE8_9GAMM</name>
<dbReference type="FunFam" id="3.30.70.270:FF:000001">
    <property type="entry name" value="Diguanylate cyclase domain protein"/>
    <property type="match status" value="1"/>
</dbReference>
<dbReference type="InterPro" id="IPR007891">
    <property type="entry name" value="CHASE3"/>
</dbReference>
<dbReference type="PANTHER" id="PTHR45138:SF9">
    <property type="entry name" value="DIGUANYLATE CYCLASE DGCM-RELATED"/>
    <property type="match status" value="1"/>
</dbReference>
<dbReference type="SMART" id="SM00065">
    <property type="entry name" value="GAF"/>
    <property type="match status" value="1"/>
</dbReference>
<dbReference type="InterPro" id="IPR029787">
    <property type="entry name" value="Nucleotide_cyclase"/>
</dbReference>
<dbReference type="GO" id="GO:0043709">
    <property type="term" value="P:cell adhesion involved in single-species biofilm formation"/>
    <property type="evidence" value="ECO:0007669"/>
    <property type="project" value="TreeGrafter"/>
</dbReference>
<feature type="transmembrane region" description="Helical" evidence="4">
    <location>
        <begin position="12"/>
        <end position="30"/>
    </location>
</feature>
<dbReference type="InterPro" id="IPR003018">
    <property type="entry name" value="GAF"/>
</dbReference>
<dbReference type="CDD" id="cd01949">
    <property type="entry name" value="GGDEF"/>
    <property type="match status" value="1"/>
</dbReference>
<evidence type="ECO:0000259" key="5">
    <source>
        <dbReference type="PROSITE" id="PS50887"/>
    </source>
</evidence>
<dbReference type="Proteomes" id="UP000190341">
    <property type="component" value="Unassembled WGS sequence"/>
</dbReference>
<reference evidence="6 7" key="1">
    <citation type="submission" date="2017-02" db="EMBL/GenBank/DDBJ databases">
        <authorList>
            <person name="Peterson S.W."/>
        </authorList>
    </citation>
    <scope>NUCLEOTIDE SEQUENCE [LARGE SCALE GENOMIC DNA]</scope>
    <source>
        <strain evidence="6 7">P15</strain>
    </source>
</reference>
<dbReference type="SUPFAM" id="SSF55781">
    <property type="entry name" value="GAF domain-like"/>
    <property type="match status" value="1"/>
</dbReference>
<keyword evidence="4" id="KW-0472">Membrane</keyword>
<feature type="transmembrane region" description="Helical" evidence="4">
    <location>
        <begin position="178"/>
        <end position="202"/>
    </location>
</feature>
<dbReference type="InterPro" id="IPR029016">
    <property type="entry name" value="GAF-like_dom_sf"/>
</dbReference>
<dbReference type="GO" id="GO:1902201">
    <property type="term" value="P:negative regulation of bacterial-type flagellum-dependent cell motility"/>
    <property type="evidence" value="ECO:0007669"/>
    <property type="project" value="TreeGrafter"/>
</dbReference>
<dbReference type="GO" id="GO:0005886">
    <property type="term" value="C:plasma membrane"/>
    <property type="evidence" value="ECO:0007669"/>
    <property type="project" value="TreeGrafter"/>
</dbReference>
<accession>A0A1T5LDE8</accession>
<keyword evidence="4" id="KW-0812">Transmembrane</keyword>
<dbReference type="Pfam" id="PF01590">
    <property type="entry name" value="GAF"/>
    <property type="match status" value="1"/>
</dbReference>
<dbReference type="Pfam" id="PF00990">
    <property type="entry name" value="GGDEF"/>
    <property type="match status" value="1"/>
</dbReference>
<dbReference type="SMART" id="SM00267">
    <property type="entry name" value="GGDEF"/>
    <property type="match status" value="1"/>
</dbReference>
<dbReference type="NCBIfam" id="TIGR00254">
    <property type="entry name" value="GGDEF"/>
    <property type="match status" value="1"/>
</dbReference>
<evidence type="ECO:0000256" key="3">
    <source>
        <dbReference type="ARBA" id="ARBA00034247"/>
    </source>
</evidence>
<dbReference type="InterPro" id="IPR043128">
    <property type="entry name" value="Rev_trsase/Diguanyl_cyclase"/>
</dbReference>
<dbReference type="InterPro" id="IPR000160">
    <property type="entry name" value="GGDEF_dom"/>
</dbReference>
<dbReference type="PANTHER" id="PTHR45138">
    <property type="entry name" value="REGULATORY COMPONENTS OF SENSORY TRANSDUCTION SYSTEM"/>
    <property type="match status" value="1"/>
</dbReference>
<keyword evidence="4" id="KW-1133">Transmembrane helix</keyword>
<evidence type="ECO:0000313" key="6">
    <source>
        <dbReference type="EMBL" id="SKC73884.1"/>
    </source>
</evidence>
<dbReference type="GO" id="GO:0052621">
    <property type="term" value="F:diguanylate cyclase activity"/>
    <property type="evidence" value="ECO:0007669"/>
    <property type="project" value="UniProtKB-EC"/>
</dbReference>
<dbReference type="SUPFAM" id="SSF55073">
    <property type="entry name" value="Nucleotide cyclase"/>
    <property type="match status" value="1"/>
</dbReference>
<dbReference type="InterPro" id="IPR050469">
    <property type="entry name" value="Diguanylate_Cyclase"/>
</dbReference>
<feature type="domain" description="GGDEF" evidence="5">
    <location>
        <begin position="426"/>
        <end position="560"/>
    </location>
</feature>
<dbReference type="AlphaFoldDB" id="A0A1T5LDE8"/>
<organism evidence="6 7">
    <name type="scientific">Pseudoxanthomonas indica</name>
    <dbReference type="NCBI Taxonomy" id="428993"/>
    <lineage>
        <taxon>Bacteria</taxon>
        <taxon>Pseudomonadati</taxon>
        <taxon>Pseudomonadota</taxon>
        <taxon>Gammaproteobacteria</taxon>
        <taxon>Lysobacterales</taxon>
        <taxon>Lysobacteraceae</taxon>
        <taxon>Pseudoxanthomonas</taxon>
    </lineage>
</organism>
<dbReference type="STRING" id="428993.SAMN06296058_2331"/>
<evidence type="ECO:0000256" key="2">
    <source>
        <dbReference type="ARBA" id="ARBA00012528"/>
    </source>
</evidence>
<proteinExistence type="predicted"/>
<dbReference type="PROSITE" id="PS50887">
    <property type="entry name" value="GGDEF"/>
    <property type="match status" value="1"/>
</dbReference>
<evidence type="ECO:0000256" key="1">
    <source>
        <dbReference type="ARBA" id="ARBA00001946"/>
    </source>
</evidence>
<keyword evidence="7" id="KW-1185">Reference proteome</keyword>